<sequence>MAKKAPRHHDCLKHQPFSKSHVLLNVNDGIINAVMNVDMFNPRSTKQSDRARHNQGYAMKGAEMQLD</sequence>
<evidence type="ECO:0000313" key="3">
    <source>
        <dbReference type="Proteomes" id="UP000007115"/>
    </source>
</evidence>
<dbReference type="Proteomes" id="UP000007115">
    <property type="component" value="Unassembled WGS sequence"/>
</dbReference>
<gene>
    <name evidence="2" type="ORF">TRIVIDRAFT_215847</name>
</gene>
<dbReference type="GeneID" id="25791010"/>
<keyword evidence="3" id="KW-1185">Reference proteome</keyword>
<organism evidence="2 3">
    <name type="scientific">Hypocrea virens (strain Gv29-8 / FGSC 10586)</name>
    <name type="common">Gliocladium virens</name>
    <name type="synonym">Trichoderma virens</name>
    <dbReference type="NCBI Taxonomy" id="413071"/>
    <lineage>
        <taxon>Eukaryota</taxon>
        <taxon>Fungi</taxon>
        <taxon>Dikarya</taxon>
        <taxon>Ascomycota</taxon>
        <taxon>Pezizomycotina</taxon>
        <taxon>Sordariomycetes</taxon>
        <taxon>Hypocreomycetidae</taxon>
        <taxon>Hypocreales</taxon>
        <taxon>Hypocreaceae</taxon>
        <taxon>Trichoderma</taxon>
    </lineage>
</organism>
<protein>
    <submittedName>
        <fullName evidence="2">Uncharacterized protein</fullName>
    </submittedName>
</protein>
<dbReference type="HOGENOM" id="CLU_2812725_0_0_1"/>
<accession>G9MP32</accession>
<feature type="region of interest" description="Disordered" evidence="1">
    <location>
        <begin position="43"/>
        <end position="67"/>
    </location>
</feature>
<comment type="caution">
    <text evidence="2">The sequence shown here is derived from an EMBL/GenBank/DDBJ whole genome shotgun (WGS) entry which is preliminary data.</text>
</comment>
<dbReference type="RefSeq" id="XP_013957846.1">
    <property type="nucleotide sequence ID" value="XM_014102371.1"/>
</dbReference>
<evidence type="ECO:0000256" key="1">
    <source>
        <dbReference type="SAM" id="MobiDB-lite"/>
    </source>
</evidence>
<name>G9MP32_HYPVG</name>
<evidence type="ECO:0000313" key="2">
    <source>
        <dbReference type="EMBL" id="EHK23634.1"/>
    </source>
</evidence>
<dbReference type="InParanoid" id="G9MP32"/>
<proteinExistence type="predicted"/>
<dbReference type="AlphaFoldDB" id="G9MP32"/>
<dbReference type="VEuPathDB" id="FungiDB:TRIVIDRAFT_215847"/>
<dbReference type="EMBL" id="ABDF02000005">
    <property type="protein sequence ID" value="EHK23634.1"/>
    <property type="molecule type" value="Genomic_DNA"/>
</dbReference>
<reference evidence="2 3" key="1">
    <citation type="journal article" date="2011" name="Genome Biol.">
        <title>Comparative genome sequence analysis underscores mycoparasitism as the ancestral life style of Trichoderma.</title>
        <authorList>
            <person name="Kubicek C.P."/>
            <person name="Herrera-Estrella A."/>
            <person name="Seidl-Seiboth V."/>
            <person name="Martinez D.A."/>
            <person name="Druzhinina I.S."/>
            <person name="Thon M."/>
            <person name="Zeilinger S."/>
            <person name="Casas-Flores S."/>
            <person name="Horwitz B.A."/>
            <person name="Mukherjee P.K."/>
            <person name="Mukherjee M."/>
            <person name="Kredics L."/>
            <person name="Alcaraz L.D."/>
            <person name="Aerts A."/>
            <person name="Antal Z."/>
            <person name="Atanasova L."/>
            <person name="Cervantes-Badillo M.G."/>
            <person name="Challacombe J."/>
            <person name="Chertkov O."/>
            <person name="McCluskey K."/>
            <person name="Coulpier F."/>
            <person name="Deshpande N."/>
            <person name="von Doehren H."/>
            <person name="Ebbole D.J."/>
            <person name="Esquivel-Naranjo E.U."/>
            <person name="Fekete E."/>
            <person name="Flipphi M."/>
            <person name="Glaser F."/>
            <person name="Gomez-Rodriguez E.Y."/>
            <person name="Gruber S."/>
            <person name="Han C."/>
            <person name="Henrissat B."/>
            <person name="Hermosa R."/>
            <person name="Hernandez-Onate M."/>
            <person name="Karaffa L."/>
            <person name="Kosti I."/>
            <person name="Le Crom S."/>
            <person name="Lindquist E."/>
            <person name="Lucas S."/>
            <person name="Luebeck M."/>
            <person name="Luebeck P.S."/>
            <person name="Margeot A."/>
            <person name="Metz B."/>
            <person name="Misra M."/>
            <person name="Nevalainen H."/>
            <person name="Omann M."/>
            <person name="Packer N."/>
            <person name="Perrone G."/>
            <person name="Uresti-Rivera E.E."/>
            <person name="Salamov A."/>
            <person name="Schmoll M."/>
            <person name="Seiboth B."/>
            <person name="Shapiro H."/>
            <person name="Sukno S."/>
            <person name="Tamayo-Ramos J.A."/>
            <person name="Tisch D."/>
            <person name="Wiest A."/>
            <person name="Wilkinson H.H."/>
            <person name="Zhang M."/>
            <person name="Coutinho P.M."/>
            <person name="Kenerley C.M."/>
            <person name="Monte E."/>
            <person name="Baker S.E."/>
            <person name="Grigoriev I.V."/>
        </authorList>
    </citation>
    <scope>NUCLEOTIDE SEQUENCE [LARGE SCALE GENOMIC DNA]</scope>
    <source>
        <strain evidence="3">Gv29-8 / FGSC 10586</strain>
    </source>
</reference>